<gene>
    <name evidence="1" type="primary">RvY_00575-1</name>
    <name evidence="1" type="synonym">RvY_00575.1</name>
    <name evidence="1" type="ORF">RvY_00575</name>
</gene>
<reference evidence="1 2" key="1">
    <citation type="journal article" date="2016" name="Nat. Commun.">
        <title>Extremotolerant tardigrade genome and improved radiotolerance of human cultured cells by tardigrade-unique protein.</title>
        <authorList>
            <person name="Hashimoto T."/>
            <person name="Horikawa D.D."/>
            <person name="Saito Y."/>
            <person name="Kuwahara H."/>
            <person name="Kozuka-Hata H."/>
            <person name="Shin-I T."/>
            <person name="Minakuchi Y."/>
            <person name="Ohishi K."/>
            <person name="Motoyama A."/>
            <person name="Aizu T."/>
            <person name="Enomoto A."/>
            <person name="Kondo K."/>
            <person name="Tanaka S."/>
            <person name="Hara Y."/>
            <person name="Koshikawa S."/>
            <person name="Sagara H."/>
            <person name="Miura T."/>
            <person name="Yokobori S."/>
            <person name="Miyagawa K."/>
            <person name="Suzuki Y."/>
            <person name="Kubo T."/>
            <person name="Oyama M."/>
            <person name="Kohara Y."/>
            <person name="Fujiyama A."/>
            <person name="Arakawa K."/>
            <person name="Katayama T."/>
            <person name="Toyoda A."/>
            <person name="Kunieda T."/>
        </authorList>
    </citation>
    <scope>NUCLEOTIDE SEQUENCE [LARGE SCALE GENOMIC DNA]</scope>
    <source>
        <strain evidence="1 2">YOKOZUNA-1</strain>
    </source>
</reference>
<dbReference type="OrthoDB" id="275011at2759"/>
<dbReference type="EMBL" id="BDGG01000001">
    <property type="protein sequence ID" value="GAU87777.1"/>
    <property type="molecule type" value="Genomic_DNA"/>
</dbReference>
<evidence type="ECO:0000313" key="1">
    <source>
        <dbReference type="EMBL" id="GAU87777.1"/>
    </source>
</evidence>
<comment type="caution">
    <text evidence="1">The sequence shown here is derived from an EMBL/GenBank/DDBJ whole genome shotgun (WGS) entry which is preliminary data.</text>
</comment>
<sequence>MTAQILGIDRMQGVLGYVILNEDGAVMNSSGDLKNNENMSDAVLGLLKTIQKGKSVICKDEEFLDVQIYWKGAMYMVFRQAQKICLVKRKVDMDNGTSLI</sequence>
<proteinExistence type="predicted"/>
<accession>A0A1D1UKH9</accession>
<organism evidence="1 2">
    <name type="scientific">Ramazzottius varieornatus</name>
    <name type="common">Water bear</name>
    <name type="synonym">Tardigrade</name>
    <dbReference type="NCBI Taxonomy" id="947166"/>
    <lineage>
        <taxon>Eukaryota</taxon>
        <taxon>Metazoa</taxon>
        <taxon>Ecdysozoa</taxon>
        <taxon>Tardigrada</taxon>
        <taxon>Eutardigrada</taxon>
        <taxon>Parachela</taxon>
        <taxon>Hypsibioidea</taxon>
        <taxon>Ramazzottiidae</taxon>
        <taxon>Ramazzottius</taxon>
    </lineage>
</organism>
<keyword evidence="2" id="KW-1185">Reference proteome</keyword>
<evidence type="ECO:0000313" key="2">
    <source>
        <dbReference type="Proteomes" id="UP000186922"/>
    </source>
</evidence>
<evidence type="ECO:0008006" key="3">
    <source>
        <dbReference type="Google" id="ProtNLM"/>
    </source>
</evidence>
<protein>
    <recommendedName>
        <fullName evidence="3">Late endosomal/lysosomal adaptor and MAPK and MTOR activator 4</fullName>
    </recommendedName>
</protein>
<dbReference type="AlphaFoldDB" id="A0A1D1UKH9"/>
<dbReference type="Proteomes" id="UP000186922">
    <property type="component" value="Unassembled WGS sequence"/>
</dbReference>
<name>A0A1D1UKH9_RAMVA</name>
<dbReference type="SUPFAM" id="SSF103196">
    <property type="entry name" value="Roadblock/LC7 domain"/>
    <property type="match status" value="1"/>
</dbReference>